<feature type="transmembrane region" description="Helical" evidence="8">
    <location>
        <begin position="1127"/>
        <end position="1149"/>
    </location>
</feature>
<gene>
    <name evidence="11" type="ORF">RJ639_045270</name>
</gene>
<dbReference type="CDD" id="cd18577">
    <property type="entry name" value="ABC_6TM_Pgp_ABCB1_D1_like"/>
    <property type="match status" value="1"/>
</dbReference>
<feature type="compositionally biased region" description="Basic and acidic residues" evidence="7">
    <location>
        <begin position="182"/>
        <end position="195"/>
    </location>
</feature>
<name>A0AA88W6S3_9ASTE</name>
<dbReference type="Gene3D" id="3.40.50.300">
    <property type="entry name" value="P-loop containing nucleotide triphosphate hydrolases"/>
    <property type="match status" value="1"/>
</dbReference>
<dbReference type="CDD" id="cd18578">
    <property type="entry name" value="ABC_6TM_Pgp_ABCB1_D2_like"/>
    <property type="match status" value="1"/>
</dbReference>
<dbReference type="FunFam" id="1.20.1560.10:FF:000155">
    <property type="entry name" value="ATP-binding cassette transporter, subfamily B, member 2, group MDR/PGP protein PpABCB2"/>
    <property type="match status" value="1"/>
</dbReference>
<feature type="domain" description="ABC transmembrane type-1" evidence="10">
    <location>
        <begin position="340"/>
        <end position="627"/>
    </location>
</feature>
<evidence type="ECO:0000256" key="5">
    <source>
        <dbReference type="ARBA" id="ARBA00022989"/>
    </source>
</evidence>
<accession>A0AA88W6S3</accession>
<comment type="subcellular location">
    <subcellularLocation>
        <location evidence="1">Membrane</location>
        <topology evidence="1">Multi-pass membrane protein</topology>
    </subcellularLocation>
</comment>
<feature type="region of interest" description="Disordered" evidence="7">
    <location>
        <begin position="218"/>
        <end position="237"/>
    </location>
</feature>
<feature type="transmembrane region" description="Helical" evidence="8">
    <location>
        <begin position="380"/>
        <end position="400"/>
    </location>
</feature>
<evidence type="ECO:0000256" key="3">
    <source>
        <dbReference type="ARBA" id="ARBA00022692"/>
    </source>
</evidence>
<keyword evidence="2" id="KW-0813">Transport</keyword>
<dbReference type="AlphaFoldDB" id="A0AA88W6S3"/>
<dbReference type="InterPro" id="IPR003439">
    <property type="entry name" value="ABC_transporter-like_ATP-bd"/>
</dbReference>
<dbReference type="GO" id="GO:0015421">
    <property type="term" value="F:ABC-type oligopeptide transporter activity"/>
    <property type="evidence" value="ECO:0007669"/>
    <property type="project" value="TreeGrafter"/>
</dbReference>
<feature type="domain" description="ABC transmembrane type-1" evidence="10">
    <location>
        <begin position="867"/>
        <end position="1154"/>
    </location>
</feature>
<feature type="region of interest" description="Disordered" evidence="7">
    <location>
        <begin position="17"/>
        <end position="63"/>
    </location>
</feature>
<feature type="transmembrane region" description="Helical" evidence="8">
    <location>
        <begin position="863"/>
        <end position="886"/>
    </location>
</feature>
<dbReference type="InterPro" id="IPR036640">
    <property type="entry name" value="ABC1_TM_sf"/>
</dbReference>
<reference evidence="11" key="1">
    <citation type="submission" date="2022-12" db="EMBL/GenBank/DDBJ databases">
        <title>Draft genome assemblies for two species of Escallonia (Escalloniales).</title>
        <authorList>
            <person name="Chanderbali A."/>
            <person name="Dervinis C."/>
            <person name="Anghel I."/>
            <person name="Soltis D."/>
            <person name="Soltis P."/>
            <person name="Zapata F."/>
        </authorList>
    </citation>
    <scope>NUCLEOTIDE SEQUENCE</scope>
    <source>
        <strain evidence="11">UCBG64.0493</strain>
        <tissue evidence="11">Leaf</tissue>
    </source>
</reference>
<dbReference type="PROSITE" id="PS50893">
    <property type="entry name" value="ABC_TRANSPORTER_2"/>
    <property type="match status" value="1"/>
</dbReference>
<feature type="transmembrane region" description="Helical" evidence="8">
    <location>
        <begin position="463"/>
        <end position="479"/>
    </location>
</feature>
<dbReference type="SUPFAM" id="SSF90123">
    <property type="entry name" value="ABC transporter transmembrane region"/>
    <property type="match status" value="2"/>
</dbReference>
<dbReference type="InterPro" id="IPR011527">
    <property type="entry name" value="ABC1_TM_dom"/>
</dbReference>
<dbReference type="Pfam" id="PF00005">
    <property type="entry name" value="ABC_tran"/>
    <property type="match status" value="1"/>
</dbReference>
<feature type="transmembrane region" description="Helical" evidence="8">
    <location>
        <begin position="1090"/>
        <end position="1115"/>
    </location>
</feature>
<evidence type="ECO:0000256" key="2">
    <source>
        <dbReference type="ARBA" id="ARBA00022448"/>
    </source>
</evidence>
<evidence type="ECO:0000256" key="1">
    <source>
        <dbReference type="ARBA" id="ARBA00004141"/>
    </source>
</evidence>
<dbReference type="Proteomes" id="UP001188597">
    <property type="component" value="Unassembled WGS sequence"/>
</dbReference>
<evidence type="ECO:0000259" key="9">
    <source>
        <dbReference type="PROSITE" id="PS50893"/>
    </source>
</evidence>
<evidence type="ECO:0000256" key="8">
    <source>
        <dbReference type="SAM" id="Phobius"/>
    </source>
</evidence>
<dbReference type="GO" id="GO:0090374">
    <property type="term" value="P:oligopeptide export from mitochondrion"/>
    <property type="evidence" value="ECO:0007669"/>
    <property type="project" value="TreeGrafter"/>
</dbReference>
<keyword evidence="12" id="KW-1185">Reference proteome</keyword>
<feature type="domain" description="ABC transporter" evidence="9">
    <location>
        <begin position="662"/>
        <end position="950"/>
    </location>
</feature>
<proteinExistence type="predicted"/>
<organism evidence="11 12">
    <name type="scientific">Escallonia herrerae</name>
    <dbReference type="NCBI Taxonomy" id="1293975"/>
    <lineage>
        <taxon>Eukaryota</taxon>
        <taxon>Viridiplantae</taxon>
        <taxon>Streptophyta</taxon>
        <taxon>Embryophyta</taxon>
        <taxon>Tracheophyta</taxon>
        <taxon>Spermatophyta</taxon>
        <taxon>Magnoliopsida</taxon>
        <taxon>eudicotyledons</taxon>
        <taxon>Gunneridae</taxon>
        <taxon>Pentapetalae</taxon>
        <taxon>asterids</taxon>
        <taxon>campanulids</taxon>
        <taxon>Escalloniales</taxon>
        <taxon>Escalloniaceae</taxon>
        <taxon>Escallonia</taxon>
    </lineage>
</organism>
<feature type="transmembrane region" description="Helical" evidence="8">
    <location>
        <begin position="987"/>
        <end position="1007"/>
    </location>
</feature>
<dbReference type="InterPro" id="IPR027417">
    <property type="entry name" value="P-loop_NTPase"/>
</dbReference>
<dbReference type="SUPFAM" id="SSF52540">
    <property type="entry name" value="P-loop containing nucleoside triphosphate hydrolases"/>
    <property type="match status" value="1"/>
</dbReference>
<comment type="caution">
    <text evidence="11">The sequence shown here is derived from an EMBL/GenBank/DDBJ whole genome shotgun (WGS) entry which is preliminary data.</text>
</comment>
<keyword evidence="4" id="KW-0677">Repeat</keyword>
<dbReference type="Gene3D" id="1.20.1560.10">
    <property type="entry name" value="ABC transporter type 1, transmembrane domain"/>
    <property type="match status" value="2"/>
</dbReference>
<feature type="transmembrane region" description="Helical" evidence="8">
    <location>
        <begin position="906"/>
        <end position="924"/>
    </location>
</feature>
<keyword evidence="5 8" id="KW-1133">Transmembrane helix</keyword>
<protein>
    <submittedName>
        <fullName evidence="11">Uncharacterized protein</fullName>
    </submittedName>
</protein>
<feature type="region of interest" description="Disordered" evidence="7">
    <location>
        <begin position="182"/>
        <end position="203"/>
    </location>
</feature>
<feature type="transmembrane region" description="Helical" evidence="8">
    <location>
        <begin position="336"/>
        <end position="359"/>
    </location>
</feature>
<evidence type="ECO:0000256" key="4">
    <source>
        <dbReference type="ARBA" id="ARBA00022737"/>
    </source>
</evidence>
<evidence type="ECO:0000256" key="6">
    <source>
        <dbReference type="ARBA" id="ARBA00023136"/>
    </source>
</evidence>
<feature type="transmembrane region" description="Helical" evidence="8">
    <location>
        <begin position="486"/>
        <end position="509"/>
    </location>
</feature>
<dbReference type="Pfam" id="PF00664">
    <property type="entry name" value="ABC_membrane"/>
    <property type="match status" value="2"/>
</dbReference>
<dbReference type="EMBL" id="JAVXUP010000727">
    <property type="protein sequence ID" value="KAK3022131.1"/>
    <property type="molecule type" value="Genomic_DNA"/>
</dbReference>
<dbReference type="InterPro" id="IPR039421">
    <property type="entry name" value="Type_1_exporter"/>
</dbReference>
<keyword evidence="6 8" id="KW-0472">Membrane</keyword>
<keyword evidence="3 8" id="KW-0812">Transmembrane</keyword>
<evidence type="ECO:0000259" key="10">
    <source>
        <dbReference type="PROSITE" id="PS50929"/>
    </source>
</evidence>
<feature type="compositionally biased region" description="Basic residues" evidence="7">
    <location>
        <begin position="17"/>
        <end position="28"/>
    </location>
</feature>
<evidence type="ECO:0000256" key="7">
    <source>
        <dbReference type="SAM" id="MobiDB-lite"/>
    </source>
</evidence>
<feature type="compositionally biased region" description="Low complexity" evidence="7">
    <location>
        <begin position="29"/>
        <end position="48"/>
    </location>
</feature>
<dbReference type="PROSITE" id="PS50929">
    <property type="entry name" value="ABC_TM1F"/>
    <property type="match status" value="2"/>
</dbReference>
<dbReference type="GO" id="GO:0005524">
    <property type="term" value="F:ATP binding"/>
    <property type="evidence" value="ECO:0007669"/>
    <property type="project" value="InterPro"/>
</dbReference>
<evidence type="ECO:0000313" key="11">
    <source>
        <dbReference type="EMBL" id="KAK3022131.1"/>
    </source>
</evidence>
<feature type="transmembrane region" description="Helical" evidence="8">
    <location>
        <begin position="571"/>
        <end position="592"/>
    </location>
</feature>
<dbReference type="GO" id="GO:0005743">
    <property type="term" value="C:mitochondrial inner membrane"/>
    <property type="evidence" value="ECO:0007669"/>
    <property type="project" value="TreeGrafter"/>
</dbReference>
<feature type="transmembrane region" description="Helical" evidence="8">
    <location>
        <begin position="1013"/>
        <end position="1035"/>
    </location>
</feature>
<dbReference type="PANTHER" id="PTHR43394">
    <property type="entry name" value="ATP-DEPENDENT PERMEASE MDL1, MITOCHONDRIAL"/>
    <property type="match status" value="1"/>
</dbReference>
<sequence>MAESSFYQMEYSFQWRRHPTPARPRRNRSPSPVSFSSSSYTFPHHPTPHRTPTPSSPFASDTDRSWQGELSWQFEPTGWRDNRSHLGAALSPWAPTTPSSRTFPRTANDYYLSRTTGNFQSYSNPYYENSRQYDALPSSRLELQSYVARDVSERSSSFVARRGVCGKAPTFSNLALVTEENAKEKSSPLSEKDELNLTDYDDEEVVQTDVAERDIRQIETDPNSHGVKKNHQQDPRWLSVSKAYADEDDHRGHGQYDHRRHKVDNDASMRSFEDGRKFSAHHGHGFDHGFDHHDIDRKSAYEEEFDSIDDEEEDVEAPIKSVGLFSLFKYSTKFDLVLVILGCLGALINGGSLPWYSFLFGNFVNKIGGDTDKEKMMKDVEKICMLMAGLSAIVVVGAYMEITCWRMVGERSAHRIRSKYLRAVLRQDIGFFDTDMSTGDIMHGISSDVAQIQEVMGEKMAHFIHHIFTFICGYTVGFLRSPKISLAVFAVTPLTMFCGIAYKAVYVGLSTKEVESYRKAGSIAEQAISSIRTVFSFVAEDNLAAKYAELLQKSVPLGAKIGFAKGVGMGVIYLVTYSTWALAFWYGSILVAKKEIKPGAAIACFFGVNVGGRGLALSLSYFAQFAQGTVAASRVFEIIDRVPDIDPYSPEGRRLSNVRGKLELKGVNFAYPSRPTIQILRSLNLVIPSSRTLALVGASGGGKSTVFALVERFYDPIQGCVTLDGHDIRTLQVKWLRSQIGMVGQEPALFATTILENVMMGKENATKKEATNACIAANAHNFICGLPQGYDTQPVTEQNNDVEKGTKFSMNEISRSKQVHEISRSEYLKSMQDENNEEEEEHKEGKPRKYRISDIWSLQRPELIMLFLGFVLGMHAGAILSIFPLLLGQALQIYFYPDEKRMKREVGHLCLALVGLGFGCILAMTGQQGFCGWAGTKLTKRVRDKLFRAILKQEPGWFDFDENSTGILVSRLSTDCISFRSAFGDRFSVILMGLSSAAVGLGISFFIQWKLTLLAVALTPFTLGASYFSLIINVGPKLDNNSYAKASNIAAGAVSNIRTVATFATQQQIVESFDRALSEPKKTSLRRSQVLGLALGFSQGAMYGAYTLTLWFGAYLVEHDANTNFGAVYKIFLILVLSSFSVGQLAGLAPDTSMAATAIPAVFEIIDPVYGFWVGRKLRIHEEVAETPECLIARKLGSQLERITEISIQGCLYIVLIDKV</sequence>
<dbReference type="PANTHER" id="PTHR43394:SF11">
    <property type="entry name" value="ATP-BINDING CASSETTE TRANSPORTER"/>
    <property type="match status" value="1"/>
</dbReference>
<dbReference type="GO" id="GO:0016887">
    <property type="term" value="F:ATP hydrolysis activity"/>
    <property type="evidence" value="ECO:0007669"/>
    <property type="project" value="InterPro"/>
</dbReference>
<evidence type="ECO:0000313" key="12">
    <source>
        <dbReference type="Proteomes" id="UP001188597"/>
    </source>
</evidence>